<keyword evidence="1" id="KW-0723">Serine/threonine-protein kinase</keyword>
<dbReference type="PANTHER" id="PTHR24345:SF91">
    <property type="entry name" value="SERINE_THREONINE-PROTEIN KINASE PLK4"/>
    <property type="match status" value="1"/>
</dbReference>
<evidence type="ECO:0000256" key="3">
    <source>
        <dbReference type="ARBA" id="ARBA00022741"/>
    </source>
</evidence>
<evidence type="ECO:0000256" key="6">
    <source>
        <dbReference type="SAM" id="MobiDB-lite"/>
    </source>
</evidence>
<keyword evidence="3" id="KW-0547">Nucleotide-binding</keyword>
<sequence>MGYPCSFEPFVSYEPWNPEEYNEQKVLAKAIHGTVLLAEHQPTRQLRAVKKIPNKNVYKRGYGQLENALVEIGASLYLSRHSIAPVDGIIRTYGAYRDETDTYLVAEYASGGELFNEVARVGHVQEEHARRIGLQLLLGVKSLHDNGVCHRDLSLENTLLHSDGSIRIIDFGQAEPLFDETGKEKNLINAAGKMYYRAPEMYSGSYRGSAVDIFAVGVMMFILVFGTPPWLQATALDDRYVFIQTFQNGFERLLVRWKRQHYVSKELRDLIRSMIVADPLQRPTADVALAHPCFVSADPCRDTALHLSLLRNRLQQHRSGRASLHKRCVQISARYKADPEILARGGQVEPQEQALLDRNTVGSKDTSGCASQSGPVVITVVTDCAENVPKDSVSPPTIPKRATVPPSSLFVPQHTQPKSASTSATDLAVSSAERPSHRSVSASPASQKLRALSQLVSRLAGVRFRRPSHPHASGSSVPLKRHVSDIGRGEELED</sequence>
<keyword evidence="4 8" id="KW-0418">Kinase</keyword>
<dbReference type="AlphaFoldDB" id="A0A086KE02"/>
<keyword evidence="2 8" id="KW-0808">Transferase</keyword>
<evidence type="ECO:0000313" key="9">
    <source>
        <dbReference type="Proteomes" id="UP000028828"/>
    </source>
</evidence>
<dbReference type="Gene3D" id="1.10.510.10">
    <property type="entry name" value="Transferase(Phosphotransferase) domain 1"/>
    <property type="match status" value="1"/>
</dbReference>
<dbReference type="OrthoDB" id="248923at2759"/>
<evidence type="ECO:0000256" key="5">
    <source>
        <dbReference type="ARBA" id="ARBA00022840"/>
    </source>
</evidence>
<name>A0A086KE02_TOXGO</name>
<accession>A0A086KE02</accession>
<feature type="region of interest" description="Disordered" evidence="6">
    <location>
        <begin position="462"/>
        <end position="494"/>
    </location>
</feature>
<evidence type="ECO:0000256" key="1">
    <source>
        <dbReference type="ARBA" id="ARBA00022527"/>
    </source>
</evidence>
<dbReference type="VEuPathDB" id="ToxoDB:TGP89_226540"/>
<evidence type="ECO:0000256" key="2">
    <source>
        <dbReference type="ARBA" id="ARBA00022679"/>
    </source>
</evidence>
<dbReference type="EMBL" id="AEYI02001003">
    <property type="protein sequence ID" value="KFG42620.1"/>
    <property type="molecule type" value="Genomic_DNA"/>
</dbReference>
<dbReference type="EC" id="2.7.11.17" evidence="8"/>
<dbReference type="PANTHER" id="PTHR24345">
    <property type="entry name" value="SERINE/THREONINE-PROTEIN KINASE PLK"/>
    <property type="match status" value="1"/>
</dbReference>
<organism evidence="8 9">
    <name type="scientific">Toxoplasma gondii p89</name>
    <dbReference type="NCBI Taxonomy" id="943119"/>
    <lineage>
        <taxon>Eukaryota</taxon>
        <taxon>Sar</taxon>
        <taxon>Alveolata</taxon>
        <taxon>Apicomplexa</taxon>
        <taxon>Conoidasida</taxon>
        <taxon>Coccidia</taxon>
        <taxon>Eucoccidiorida</taxon>
        <taxon>Eimeriorina</taxon>
        <taxon>Sarcocystidae</taxon>
        <taxon>Toxoplasma</taxon>
    </lineage>
</organism>
<dbReference type="Pfam" id="PF00069">
    <property type="entry name" value="Pkinase"/>
    <property type="match status" value="1"/>
</dbReference>
<evidence type="ECO:0000259" key="7">
    <source>
        <dbReference type="PROSITE" id="PS50011"/>
    </source>
</evidence>
<dbReference type="GO" id="GO:0004683">
    <property type="term" value="F:calcium/calmodulin-dependent protein kinase activity"/>
    <property type="evidence" value="ECO:0007669"/>
    <property type="project" value="UniProtKB-EC"/>
</dbReference>
<dbReference type="SUPFAM" id="SSF56112">
    <property type="entry name" value="Protein kinase-like (PK-like)"/>
    <property type="match status" value="1"/>
</dbReference>
<dbReference type="InterPro" id="IPR000719">
    <property type="entry name" value="Prot_kinase_dom"/>
</dbReference>
<protein>
    <submittedName>
        <fullName evidence="8">Protein kinase</fullName>
        <ecNumber evidence="8">2.7.11.17</ecNumber>
    </submittedName>
</protein>
<proteinExistence type="predicted"/>
<feature type="compositionally biased region" description="Polar residues" evidence="6">
    <location>
        <begin position="413"/>
        <end position="425"/>
    </location>
</feature>
<dbReference type="GO" id="GO:0005634">
    <property type="term" value="C:nucleus"/>
    <property type="evidence" value="ECO:0007669"/>
    <property type="project" value="TreeGrafter"/>
</dbReference>
<feature type="compositionally biased region" description="Basic and acidic residues" evidence="6">
    <location>
        <begin position="482"/>
        <end position="494"/>
    </location>
</feature>
<dbReference type="GO" id="GO:0005524">
    <property type="term" value="F:ATP binding"/>
    <property type="evidence" value="ECO:0007669"/>
    <property type="project" value="UniProtKB-KW"/>
</dbReference>
<gene>
    <name evidence="8" type="ORF">TGP89_226540</name>
</gene>
<keyword evidence="5" id="KW-0067">ATP-binding</keyword>
<feature type="region of interest" description="Disordered" evidence="6">
    <location>
        <begin position="388"/>
        <end position="450"/>
    </location>
</feature>
<feature type="domain" description="Protein kinase" evidence="7">
    <location>
        <begin position="21"/>
        <end position="294"/>
    </location>
</feature>
<reference evidence="8 9" key="1">
    <citation type="submission" date="2014-03" db="EMBL/GenBank/DDBJ databases">
        <authorList>
            <person name="Sibley D."/>
            <person name="Venepally P."/>
            <person name="Karamycheva S."/>
            <person name="Hadjithomas M."/>
            <person name="Khan A."/>
            <person name="Brunk B."/>
            <person name="Roos D."/>
            <person name="Caler E."/>
            <person name="Lorenzi H."/>
        </authorList>
    </citation>
    <scope>NUCLEOTIDE SEQUENCE [LARGE SCALE GENOMIC DNA]</scope>
    <source>
        <strain evidence="9">p89</strain>
    </source>
</reference>
<dbReference type="PROSITE" id="PS50011">
    <property type="entry name" value="PROTEIN_KINASE_DOM"/>
    <property type="match status" value="1"/>
</dbReference>
<dbReference type="Proteomes" id="UP000028828">
    <property type="component" value="Unassembled WGS sequence"/>
</dbReference>
<evidence type="ECO:0000313" key="8">
    <source>
        <dbReference type="EMBL" id="KFG42620.1"/>
    </source>
</evidence>
<dbReference type="InterPro" id="IPR011009">
    <property type="entry name" value="Kinase-like_dom_sf"/>
</dbReference>
<evidence type="ECO:0000256" key="4">
    <source>
        <dbReference type="ARBA" id="ARBA00022777"/>
    </source>
</evidence>
<comment type="caution">
    <text evidence="8">The sequence shown here is derived from an EMBL/GenBank/DDBJ whole genome shotgun (WGS) entry which is preliminary data.</text>
</comment>